<keyword evidence="2" id="KW-1185">Reference proteome</keyword>
<dbReference type="EMBL" id="JAIWYP010000001">
    <property type="protein sequence ID" value="KAH3880025.1"/>
    <property type="molecule type" value="Genomic_DNA"/>
</dbReference>
<organism evidence="1 2">
    <name type="scientific">Dreissena polymorpha</name>
    <name type="common">Zebra mussel</name>
    <name type="synonym">Mytilus polymorpha</name>
    <dbReference type="NCBI Taxonomy" id="45954"/>
    <lineage>
        <taxon>Eukaryota</taxon>
        <taxon>Metazoa</taxon>
        <taxon>Spiralia</taxon>
        <taxon>Lophotrochozoa</taxon>
        <taxon>Mollusca</taxon>
        <taxon>Bivalvia</taxon>
        <taxon>Autobranchia</taxon>
        <taxon>Heteroconchia</taxon>
        <taxon>Euheterodonta</taxon>
        <taxon>Imparidentia</taxon>
        <taxon>Neoheterodontei</taxon>
        <taxon>Myida</taxon>
        <taxon>Dreissenoidea</taxon>
        <taxon>Dreissenidae</taxon>
        <taxon>Dreissena</taxon>
    </lineage>
</organism>
<accession>A0A9D4MMI4</accession>
<dbReference type="Proteomes" id="UP000828390">
    <property type="component" value="Unassembled WGS sequence"/>
</dbReference>
<reference evidence="1" key="1">
    <citation type="journal article" date="2019" name="bioRxiv">
        <title>The Genome of the Zebra Mussel, Dreissena polymorpha: A Resource for Invasive Species Research.</title>
        <authorList>
            <person name="McCartney M.A."/>
            <person name="Auch B."/>
            <person name="Kono T."/>
            <person name="Mallez S."/>
            <person name="Zhang Y."/>
            <person name="Obille A."/>
            <person name="Becker A."/>
            <person name="Abrahante J.E."/>
            <person name="Garbe J."/>
            <person name="Badalamenti J.P."/>
            <person name="Herman A."/>
            <person name="Mangelson H."/>
            <person name="Liachko I."/>
            <person name="Sullivan S."/>
            <person name="Sone E.D."/>
            <person name="Koren S."/>
            <person name="Silverstein K.A.T."/>
            <person name="Beckman K.B."/>
            <person name="Gohl D.M."/>
        </authorList>
    </citation>
    <scope>NUCLEOTIDE SEQUENCE</scope>
    <source>
        <strain evidence="1">Duluth1</strain>
        <tissue evidence="1">Whole animal</tissue>
    </source>
</reference>
<name>A0A9D4MMI4_DREPO</name>
<comment type="caution">
    <text evidence="1">The sequence shown here is derived from an EMBL/GenBank/DDBJ whole genome shotgun (WGS) entry which is preliminary data.</text>
</comment>
<dbReference type="AlphaFoldDB" id="A0A9D4MMI4"/>
<protein>
    <submittedName>
        <fullName evidence="1">Uncharacterized protein</fullName>
    </submittedName>
</protein>
<reference evidence="1" key="2">
    <citation type="submission" date="2020-11" db="EMBL/GenBank/DDBJ databases">
        <authorList>
            <person name="McCartney M.A."/>
            <person name="Auch B."/>
            <person name="Kono T."/>
            <person name="Mallez S."/>
            <person name="Becker A."/>
            <person name="Gohl D.M."/>
            <person name="Silverstein K.A.T."/>
            <person name="Koren S."/>
            <person name="Bechman K.B."/>
            <person name="Herman A."/>
            <person name="Abrahante J.E."/>
            <person name="Garbe J."/>
        </authorList>
    </citation>
    <scope>NUCLEOTIDE SEQUENCE</scope>
    <source>
        <strain evidence="1">Duluth1</strain>
        <tissue evidence="1">Whole animal</tissue>
    </source>
</reference>
<gene>
    <name evidence="1" type="ORF">DPMN_003937</name>
</gene>
<evidence type="ECO:0000313" key="2">
    <source>
        <dbReference type="Proteomes" id="UP000828390"/>
    </source>
</evidence>
<sequence length="119" mass="12441">MSIKLKAGSNFLLPSGGLKMTIGTLEMKRYVVLEAEFVQLSAVTLILEREAALTTSGKANATSDKVPASAHGVSRNGGAHAAGGGVGNAYSVDDASLPYGMNFVSFGITLSWLFCMYAY</sequence>
<evidence type="ECO:0000313" key="1">
    <source>
        <dbReference type="EMBL" id="KAH3880025.1"/>
    </source>
</evidence>
<proteinExistence type="predicted"/>